<sequence length="304" mass="34872">MSATSMGGGARGGGMVPGGAARGVVTGKYFNFNPLPPPADILGNPLAVPDLPTHKMPKETWRSRLQRRLASFNLGKQSSQMAMRWKLQDTAFSVIASVSASRSTPASRRAPGRKVGNVPVIVVRHPYHLRHVFELIMQVPSELAAERRFLELLMGRILRKYGEQMALMRGSPFSFENEAREYFYAGFKLEKQVKKINSPDERFAALQAIYTNYFHGRNYYYYGLLRRERMAPDNKLFMLYSRAAYFMARIDWNGELLDKPNQRSLPKREDMLFFVQRDKTVLTRYRSDQDFQRQVKAVLEAFPA</sequence>
<gene>
    <name evidence="1" type="ORF">J2851_000343</name>
</gene>
<dbReference type="Proteomes" id="UP000781958">
    <property type="component" value="Unassembled WGS sequence"/>
</dbReference>
<name>A0ABS4SDG4_9PROT</name>
<reference evidence="1 2" key="1">
    <citation type="submission" date="2021-03" db="EMBL/GenBank/DDBJ databases">
        <title>Genomic Encyclopedia of Type Strains, Phase III (KMG-III): the genomes of soil and plant-associated and newly described type strains.</title>
        <authorList>
            <person name="Whitman W."/>
        </authorList>
    </citation>
    <scope>NUCLEOTIDE SEQUENCE [LARGE SCALE GENOMIC DNA]</scope>
    <source>
        <strain evidence="1 2">IMMIB AFH-6</strain>
    </source>
</reference>
<protein>
    <submittedName>
        <fullName evidence="1">Uncharacterized protein</fullName>
    </submittedName>
</protein>
<proteinExistence type="predicted"/>
<accession>A0ABS4SDG4</accession>
<evidence type="ECO:0000313" key="2">
    <source>
        <dbReference type="Proteomes" id="UP000781958"/>
    </source>
</evidence>
<dbReference type="EMBL" id="JAGINP010000001">
    <property type="protein sequence ID" value="MBP2290606.1"/>
    <property type="molecule type" value="Genomic_DNA"/>
</dbReference>
<organism evidence="1 2">
    <name type="scientific">Azospirillum rugosum</name>
    <dbReference type="NCBI Taxonomy" id="416170"/>
    <lineage>
        <taxon>Bacteria</taxon>
        <taxon>Pseudomonadati</taxon>
        <taxon>Pseudomonadota</taxon>
        <taxon>Alphaproteobacteria</taxon>
        <taxon>Rhodospirillales</taxon>
        <taxon>Azospirillaceae</taxon>
        <taxon>Azospirillum</taxon>
    </lineage>
</organism>
<evidence type="ECO:0000313" key="1">
    <source>
        <dbReference type="EMBL" id="MBP2290606.1"/>
    </source>
</evidence>
<keyword evidence="2" id="KW-1185">Reference proteome</keyword>
<comment type="caution">
    <text evidence="1">The sequence shown here is derived from an EMBL/GenBank/DDBJ whole genome shotgun (WGS) entry which is preliminary data.</text>
</comment>